<dbReference type="AlphaFoldDB" id="B2AZ89"/>
<dbReference type="GeneID" id="6194049"/>
<sequence>MAASVDRYLTKIRADPPTVIVSDRIEGEGETIRLQWINVLIEADYTAKMAVFFRLNKMVRLRLMSTYLSTLQIARASTNPIVQIIDNALHTAGENNANELRGFLFLMGLSVAHELIHTFVGFLTGDDGRDTPDSIRYPLGPVRQEGESGNFWEGKLLRCRIQAYFNPRNPRGTRQVGDMVGVFTTQNTGRAVSEAGMHDCLGLNFTFPVDLTGPSQNCTNRTQMEGTAQRKTWKDRLQYRGDYTPLMAAINDMPLHRISSSALRDIMRTAANPAYIKVRAWAPRTTWVGR</sequence>
<reference evidence="2" key="4">
    <citation type="submission" date="2015-04" db="EMBL/GenBank/DDBJ databases">
        <title>Maintaining two mating types: Structure of the mating type locus and its role in heterokaryosis in Podospora anserina.</title>
        <authorList>
            <person name="Grognet P."/>
            <person name="Bidard F."/>
            <person name="Kuchly C."/>
            <person name="Chan Ho Tong L."/>
            <person name="Coppin E."/>
            <person name="Ait Benkhali J."/>
            <person name="Couloux A."/>
            <person name="Wincker P."/>
            <person name="Debuchy R."/>
            <person name="Silar P."/>
        </authorList>
    </citation>
    <scope>NUCLEOTIDE SEQUENCE</scope>
</reference>
<proteinExistence type="predicted"/>
<organism evidence="1">
    <name type="scientific">Podospora anserina (strain S / ATCC MYA-4624 / DSM 980 / FGSC 10383)</name>
    <name type="common">Pleurage anserina</name>
    <dbReference type="NCBI Taxonomy" id="515849"/>
    <lineage>
        <taxon>Eukaryota</taxon>
        <taxon>Fungi</taxon>
        <taxon>Dikarya</taxon>
        <taxon>Ascomycota</taxon>
        <taxon>Pezizomycotina</taxon>
        <taxon>Sordariomycetes</taxon>
        <taxon>Sordariomycetidae</taxon>
        <taxon>Sordariales</taxon>
        <taxon>Podosporaceae</taxon>
        <taxon>Podospora</taxon>
        <taxon>Podospora anserina</taxon>
    </lineage>
</organism>
<keyword evidence="3" id="KW-1185">Reference proteome</keyword>
<accession>B2AZ89</accession>
<dbReference type="KEGG" id="pan:PODANSg6106"/>
<reference evidence="1 3" key="1">
    <citation type="journal article" date="2008" name="Genome Biol.">
        <title>The genome sequence of the model ascomycete fungus Podospora anserina.</title>
        <authorList>
            <person name="Espagne E."/>
            <person name="Lespinet O."/>
            <person name="Malagnac F."/>
            <person name="Da Silva C."/>
            <person name="Jaillon O."/>
            <person name="Porcel B.M."/>
            <person name="Couloux A."/>
            <person name="Aury J.-M."/>
            <person name="Segurens B."/>
            <person name="Poulain J."/>
            <person name="Anthouard V."/>
            <person name="Grossetete S."/>
            <person name="Khalili H."/>
            <person name="Coppin E."/>
            <person name="Dequard-Chablat M."/>
            <person name="Picard M."/>
            <person name="Contamine V."/>
            <person name="Arnaise S."/>
            <person name="Bourdais A."/>
            <person name="Berteaux-Lecellier V."/>
            <person name="Gautheret D."/>
            <person name="de Vries R.P."/>
            <person name="Battaglia E."/>
            <person name="Coutinho P.M."/>
            <person name="Danchin E.G.J."/>
            <person name="Henrissat B."/>
            <person name="El Khoury R."/>
            <person name="Sainsard-Chanet A."/>
            <person name="Boivin A."/>
            <person name="Pinan-Lucarre B."/>
            <person name="Sellem C.H."/>
            <person name="Debuchy R."/>
            <person name="Wincker P."/>
            <person name="Weissenbach J."/>
            <person name="Silar P."/>
        </authorList>
    </citation>
    <scope>NUCLEOTIDE SEQUENCE [LARGE SCALE GENOMIC DNA]</scope>
    <source>
        <strain evidence="3">S / ATCC MYA-4624 / DSM 980 / FGSC 10383</strain>
        <strain evidence="1">S mat+</strain>
    </source>
</reference>
<dbReference type="VEuPathDB" id="FungiDB:PODANS_3_2938"/>
<protein>
    <submittedName>
        <fullName evidence="1">Podospora anserina S mat+ genomic DNA chromosome 3, supercontig 2</fullName>
    </submittedName>
</protein>
<dbReference type="RefSeq" id="XP_001909071.1">
    <property type="nucleotide sequence ID" value="XM_001909036.1"/>
</dbReference>
<gene>
    <name evidence="1" type="ORF">PODANS_3_2938</name>
</gene>
<evidence type="ECO:0000313" key="1">
    <source>
        <dbReference type="EMBL" id="CAP70203.1"/>
    </source>
</evidence>
<dbReference type="Proteomes" id="UP000001197">
    <property type="component" value="Chromosome 3"/>
</dbReference>
<dbReference type="OrthoDB" id="4568882at2759"/>
<dbReference type="EMBL" id="FO904938">
    <property type="protein sequence ID" value="CDP26796.1"/>
    <property type="molecule type" value="Genomic_DNA"/>
</dbReference>
<dbReference type="EMBL" id="CU638743">
    <property type="protein sequence ID" value="CAP70203.1"/>
    <property type="molecule type" value="Genomic_DNA"/>
</dbReference>
<reference evidence="1" key="2">
    <citation type="submission" date="2008-07" db="EMBL/GenBank/DDBJ databases">
        <authorList>
            <person name="Genoscope - CEA"/>
        </authorList>
    </citation>
    <scope>NUCLEOTIDE SEQUENCE</scope>
    <source>
        <strain evidence="1">S mat+</strain>
    </source>
</reference>
<evidence type="ECO:0000313" key="3">
    <source>
        <dbReference type="Proteomes" id="UP000001197"/>
    </source>
</evidence>
<evidence type="ECO:0000313" key="2">
    <source>
        <dbReference type="EMBL" id="CDP26796.1"/>
    </source>
</evidence>
<dbReference type="HOGENOM" id="CLU_960173_0_0_1"/>
<reference evidence="3" key="3">
    <citation type="journal article" date="2014" name="Genetics">
        <title>Maintaining two mating types: Structure of the mating type locus and its role in heterokaryosis in Podospora anserina.</title>
        <authorList>
            <person name="Grognet P."/>
            <person name="Bidard F."/>
            <person name="Kuchly C."/>
            <person name="Tong L.C.H."/>
            <person name="Coppin E."/>
            <person name="Benkhali J.A."/>
            <person name="Couloux A."/>
            <person name="Wincker P."/>
            <person name="Debuchy R."/>
            <person name="Silar P."/>
        </authorList>
    </citation>
    <scope>GENOME REANNOTATION</scope>
    <source>
        <strain evidence="3">S / ATCC MYA-4624 / DSM 980 / FGSC 10383</strain>
    </source>
</reference>
<name>B2AZ89_PODAN</name>